<protein>
    <submittedName>
        <fullName evidence="5">NAD(P)-binding protein</fullName>
    </submittedName>
</protein>
<dbReference type="Pfam" id="PF05368">
    <property type="entry name" value="NmrA"/>
    <property type="match status" value="1"/>
</dbReference>
<organism evidence="5 6">
    <name type="scientific">Lophiostoma macrostomum CBS 122681</name>
    <dbReference type="NCBI Taxonomy" id="1314788"/>
    <lineage>
        <taxon>Eukaryota</taxon>
        <taxon>Fungi</taxon>
        <taxon>Dikarya</taxon>
        <taxon>Ascomycota</taxon>
        <taxon>Pezizomycotina</taxon>
        <taxon>Dothideomycetes</taxon>
        <taxon>Pleosporomycetidae</taxon>
        <taxon>Pleosporales</taxon>
        <taxon>Lophiostomataceae</taxon>
        <taxon>Lophiostoma</taxon>
    </lineage>
</organism>
<evidence type="ECO:0000313" key="6">
    <source>
        <dbReference type="Proteomes" id="UP000799324"/>
    </source>
</evidence>
<dbReference type="SUPFAM" id="SSF51735">
    <property type="entry name" value="NAD(P)-binding Rossmann-fold domains"/>
    <property type="match status" value="1"/>
</dbReference>
<name>A0A6A6SN23_9PLEO</name>
<reference evidence="5" key="1">
    <citation type="journal article" date="2020" name="Stud. Mycol.">
        <title>101 Dothideomycetes genomes: a test case for predicting lifestyles and emergence of pathogens.</title>
        <authorList>
            <person name="Haridas S."/>
            <person name="Albert R."/>
            <person name="Binder M."/>
            <person name="Bloem J."/>
            <person name="Labutti K."/>
            <person name="Salamov A."/>
            <person name="Andreopoulos B."/>
            <person name="Baker S."/>
            <person name="Barry K."/>
            <person name="Bills G."/>
            <person name="Bluhm B."/>
            <person name="Cannon C."/>
            <person name="Castanera R."/>
            <person name="Culley D."/>
            <person name="Daum C."/>
            <person name="Ezra D."/>
            <person name="Gonzalez J."/>
            <person name="Henrissat B."/>
            <person name="Kuo A."/>
            <person name="Liang C."/>
            <person name="Lipzen A."/>
            <person name="Lutzoni F."/>
            <person name="Magnuson J."/>
            <person name="Mondo S."/>
            <person name="Nolan M."/>
            <person name="Ohm R."/>
            <person name="Pangilinan J."/>
            <person name="Park H.-J."/>
            <person name="Ramirez L."/>
            <person name="Alfaro M."/>
            <person name="Sun H."/>
            <person name="Tritt A."/>
            <person name="Yoshinaga Y."/>
            <person name="Zwiers L.-H."/>
            <person name="Turgeon B."/>
            <person name="Goodwin S."/>
            <person name="Spatafora J."/>
            <person name="Crous P."/>
            <person name="Grigoriev I."/>
        </authorList>
    </citation>
    <scope>NUCLEOTIDE SEQUENCE</scope>
    <source>
        <strain evidence="5">CBS 122681</strain>
    </source>
</reference>
<evidence type="ECO:0000256" key="3">
    <source>
        <dbReference type="ARBA" id="ARBA00023002"/>
    </source>
</evidence>
<proteinExistence type="inferred from homology"/>
<comment type="similarity">
    <text evidence="1">Belongs to the NmrA-type oxidoreductase family. Isoflavone reductase subfamily.</text>
</comment>
<dbReference type="Gene3D" id="3.40.50.720">
    <property type="entry name" value="NAD(P)-binding Rossmann-like Domain"/>
    <property type="match status" value="1"/>
</dbReference>
<evidence type="ECO:0000256" key="1">
    <source>
        <dbReference type="ARBA" id="ARBA00005725"/>
    </source>
</evidence>
<dbReference type="EMBL" id="MU004565">
    <property type="protein sequence ID" value="KAF2648003.1"/>
    <property type="molecule type" value="Genomic_DNA"/>
</dbReference>
<dbReference type="PANTHER" id="PTHR47706:SF4">
    <property type="entry name" value="NMRA-LIKE DOMAIN-CONTAINING PROTEIN"/>
    <property type="match status" value="1"/>
</dbReference>
<evidence type="ECO:0000259" key="4">
    <source>
        <dbReference type="Pfam" id="PF05368"/>
    </source>
</evidence>
<dbReference type="InterPro" id="IPR036291">
    <property type="entry name" value="NAD(P)-bd_dom_sf"/>
</dbReference>
<dbReference type="InterPro" id="IPR008030">
    <property type="entry name" value="NmrA-like"/>
</dbReference>
<accession>A0A6A6SN23</accession>
<dbReference type="OrthoDB" id="419598at2759"/>
<dbReference type="InterPro" id="IPR051609">
    <property type="entry name" value="NmrA/Isoflavone_reductase-like"/>
</dbReference>
<dbReference type="Gene3D" id="3.90.25.10">
    <property type="entry name" value="UDP-galactose 4-epimerase, domain 1"/>
    <property type="match status" value="1"/>
</dbReference>
<sequence length="305" mass="34192">MAVIAVAGGTGGVGKAFVQELAKTKHQVIILSRTERESKYPNVTYAKADYANIPSLTNLLETFKIDTVISAIVMESVQSSTSQLNLIAAAEKSSTTKRFIPSEFGGKVDEEIAKTDPWAIYWLNNTEALSKTSLQWTRFAVGFFMDYWGMPHIDSTLNPFKWAIDVENGVAAIPGTGEEKLTMTYTRDFAKFVVRLLDEAEWPQRAVVSGQVVTFNQVLGWAQEATGRKFKVTYDSIEKLERGEVTPLYEGMQGTPMEKISEVFGKMTVHGQILVGDEEGQNLNERFPELRVTTVEEMIRKNWKR</sequence>
<gene>
    <name evidence="5" type="ORF">K491DRAFT_772282</name>
</gene>
<keyword evidence="2" id="KW-0521">NADP</keyword>
<dbReference type="AlphaFoldDB" id="A0A6A6SN23"/>
<dbReference type="GO" id="GO:0016491">
    <property type="term" value="F:oxidoreductase activity"/>
    <property type="evidence" value="ECO:0007669"/>
    <property type="project" value="UniProtKB-KW"/>
</dbReference>
<evidence type="ECO:0000313" key="5">
    <source>
        <dbReference type="EMBL" id="KAF2648003.1"/>
    </source>
</evidence>
<dbReference type="Proteomes" id="UP000799324">
    <property type="component" value="Unassembled WGS sequence"/>
</dbReference>
<dbReference type="PANTHER" id="PTHR47706">
    <property type="entry name" value="NMRA-LIKE FAMILY PROTEIN"/>
    <property type="match status" value="1"/>
</dbReference>
<keyword evidence="6" id="KW-1185">Reference proteome</keyword>
<keyword evidence="3" id="KW-0560">Oxidoreductase</keyword>
<feature type="domain" description="NmrA-like" evidence="4">
    <location>
        <begin position="3"/>
        <end position="297"/>
    </location>
</feature>
<evidence type="ECO:0000256" key="2">
    <source>
        <dbReference type="ARBA" id="ARBA00022857"/>
    </source>
</evidence>